<sequence length="91" mass="10299">MINGLYQCRGDLSMPDCATCLARSVSQLTELCQQTCGEFYNLQGCFVKYDNFSFWAWRIKNVVMKKCGPSNGFDLDEMGRKGCCFGKLNGR</sequence>
<dbReference type="Gene3D" id="3.30.430.20">
    <property type="entry name" value="Gnk2 domain, C-X8-C-X2-C motif"/>
    <property type="match status" value="1"/>
</dbReference>
<evidence type="ECO:0000256" key="2">
    <source>
        <dbReference type="ARBA" id="ARBA00022581"/>
    </source>
</evidence>
<evidence type="ECO:0000256" key="5">
    <source>
        <dbReference type="ARBA" id="ARBA00022949"/>
    </source>
</evidence>
<dbReference type="GO" id="GO:0009506">
    <property type="term" value="C:plasmodesma"/>
    <property type="evidence" value="ECO:0007669"/>
    <property type="project" value="UniProtKB-SubCell"/>
</dbReference>
<comment type="subcellular location">
    <subcellularLocation>
        <location evidence="7">Cell junction</location>
        <location evidence="7">Plasmodesma</location>
    </subcellularLocation>
    <subcellularLocation>
        <location evidence="1">Cell membrane</location>
        <topology evidence="1">Single-pass type I membrane protein</topology>
    </subcellularLocation>
</comment>
<dbReference type="CDD" id="cd23509">
    <property type="entry name" value="Gnk2-like"/>
    <property type="match status" value="1"/>
</dbReference>
<dbReference type="AlphaFoldDB" id="A0A0V0GWH7"/>
<keyword evidence="5" id="KW-0965">Cell junction</keyword>
<name>A0A0V0GWH7_SOLCH</name>
<evidence type="ECO:0000256" key="7">
    <source>
        <dbReference type="ARBA" id="ARBA00024184"/>
    </source>
</evidence>
<accession>A0A0V0GWH7</accession>
<keyword evidence="3" id="KW-0732">Signal</keyword>
<dbReference type="Pfam" id="PF01657">
    <property type="entry name" value="Stress-antifung"/>
    <property type="match status" value="1"/>
</dbReference>
<dbReference type="InterPro" id="IPR051378">
    <property type="entry name" value="Cell2Cell_Antifungal"/>
</dbReference>
<evidence type="ECO:0000256" key="4">
    <source>
        <dbReference type="ARBA" id="ARBA00022737"/>
    </source>
</evidence>
<evidence type="ECO:0000256" key="6">
    <source>
        <dbReference type="ARBA" id="ARBA00023157"/>
    </source>
</evidence>
<organism evidence="10">
    <name type="scientific">Solanum chacoense</name>
    <name type="common">Chaco potato</name>
    <dbReference type="NCBI Taxonomy" id="4108"/>
    <lineage>
        <taxon>Eukaryota</taxon>
        <taxon>Viridiplantae</taxon>
        <taxon>Streptophyta</taxon>
        <taxon>Embryophyta</taxon>
        <taxon>Tracheophyta</taxon>
        <taxon>Spermatophyta</taxon>
        <taxon>Magnoliopsida</taxon>
        <taxon>eudicotyledons</taxon>
        <taxon>Gunneridae</taxon>
        <taxon>Pentapetalae</taxon>
        <taxon>asterids</taxon>
        <taxon>lamiids</taxon>
        <taxon>Solanales</taxon>
        <taxon>Solanaceae</taxon>
        <taxon>Solanoideae</taxon>
        <taxon>Solaneae</taxon>
        <taxon>Solanum</taxon>
    </lineage>
</organism>
<comment type="similarity">
    <text evidence="8">Belongs to the cysteine-rich repeat secretory protein family. Plasmodesmata-located proteins (PDLD) subfamily.</text>
</comment>
<evidence type="ECO:0000256" key="1">
    <source>
        <dbReference type="ARBA" id="ARBA00004251"/>
    </source>
</evidence>
<reference evidence="10" key="1">
    <citation type="submission" date="2015-12" db="EMBL/GenBank/DDBJ databases">
        <title>Gene expression during late stages of embryo sac development: a critical building block for successful pollen-pistil interactions.</title>
        <authorList>
            <person name="Liu Y."/>
            <person name="Joly V."/>
            <person name="Sabar M."/>
            <person name="Matton D.P."/>
        </authorList>
    </citation>
    <scope>NUCLEOTIDE SEQUENCE</scope>
</reference>
<protein>
    <submittedName>
        <fullName evidence="10">Putative ovule protein</fullName>
    </submittedName>
</protein>
<dbReference type="EMBL" id="GEDG01029573">
    <property type="protein sequence ID" value="JAP12456.1"/>
    <property type="molecule type" value="Transcribed_RNA"/>
</dbReference>
<proteinExistence type="inferred from homology"/>
<dbReference type="GO" id="GO:0005886">
    <property type="term" value="C:plasma membrane"/>
    <property type="evidence" value="ECO:0007669"/>
    <property type="project" value="UniProtKB-SubCell"/>
</dbReference>
<dbReference type="PANTHER" id="PTHR32080">
    <property type="entry name" value="ANTIFUNGAL PROTEIN GINKBILOBIN-2-LIKE"/>
    <property type="match status" value="1"/>
</dbReference>
<dbReference type="PROSITE" id="PS51473">
    <property type="entry name" value="GNK2"/>
    <property type="match status" value="1"/>
</dbReference>
<dbReference type="InterPro" id="IPR002902">
    <property type="entry name" value="GNK2"/>
</dbReference>
<keyword evidence="4" id="KW-0677">Repeat</keyword>
<evidence type="ECO:0000259" key="9">
    <source>
        <dbReference type="PROSITE" id="PS51473"/>
    </source>
</evidence>
<evidence type="ECO:0000256" key="8">
    <source>
        <dbReference type="ARBA" id="ARBA00038393"/>
    </source>
</evidence>
<feature type="domain" description="Gnk2-homologous" evidence="9">
    <location>
        <begin position="1"/>
        <end position="54"/>
    </location>
</feature>
<keyword evidence="6" id="KW-1015">Disulfide bond</keyword>
<dbReference type="InterPro" id="IPR038408">
    <property type="entry name" value="GNK2_sf"/>
</dbReference>
<keyword evidence="2" id="KW-0945">Host-virus interaction</keyword>
<evidence type="ECO:0000256" key="3">
    <source>
        <dbReference type="ARBA" id="ARBA00022729"/>
    </source>
</evidence>
<evidence type="ECO:0000313" key="10">
    <source>
        <dbReference type="EMBL" id="JAP12456.1"/>
    </source>
</evidence>
<dbReference type="PANTHER" id="PTHR32080:SF42">
    <property type="entry name" value="CYSTEINE-RICH REPEAT SECRETORY PROTEIN 60-LIKE"/>
    <property type="match status" value="1"/>
</dbReference>